<keyword evidence="4" id="KW-1185">Reference proteome</keyword>
<dbReference type="Gene3D" id="3.40.50.300">
    <property type="entry name" value="P-loop containing nucleotide triphosphate hydrolases"/>
    <property type="match status" value="1"/>
</dbReference>
<reference evidence="3 4" key="1">
    <citation type="submission" date="2020-09" db="EMBL/GenBank/DDBJ databases">
        <authorList>
            <person name="Courtine D."/>
        </authorList>
    </citation>
    <scope>NUCLEOTIDE SEQUENCE [LARGE SCALE GENOMIC DNA]</scope>
    <source>
        <strain evidence="3 4">IRI35c</strain>
    </source>
</reference>
<evidence type="ECO:0000313" key="3">
    <source>
        <dbReference type="EMBL" id="CAD5244034.1"/>
    </source>
</evidence>
<dbReference type="Pfam" id="PF21100">
    <property type="entry name" value="WHD_MCM"/>
    <property type="match status" value="1"/>
</dbReference>
<dbReference type="Pfam" id="PF01637">
    <property type="entry name" value="ATPase_2"/>
    <property type="match status" value="1"/>
</dbReference>
<feature type="domain" description="ATPase" evidence="1">
    <location>
        <begin position="15"/>
        <end position="252"/>
    </location>
</feature>
<dbReference type="Proteomes" id="UP000516304">
    <property type="component" value="Chromosome TIRI35C"/>
</dbReference>
<dbReference type="GeneID" id="58918620"/>
<proteinExistence type="predicted"/>
<dbReference type="InterPro" id="IPR011579">
    <property type="entry name" value="ATPase_dom"/>
</dbReference>
<gene>
    <name evidence="3" type="ORF">TIRI35C_0880</name>
</gene>
<dbReference type="GO" id="GO:0005524">
    <property type="term" value="F:ATP binding"/>
    <property type="evidence" value="ECO:0007669"/>
    <property type="project" value="InterPro"/>
</dbReference>
<dbReference type="SUPFAM" id="SSF46785">
    <property type="entry name" value="Winged helix' DNA-binding domain"/>
    <property type="match status" value="1"/>
</dbReference>
<dbReference type="InterPro" id="IPR048907">
    <property type="entry name" value="WHD_MCM_arc"/>
</dbReference>
<dbReference type="Gene3D" id="1.10.10.10">
    <property type="entry name" value="Winged helix-like DNA-binding domain superfamily/Winged helix DNA-binding domain"/>
    <property type="match status" value="1"/>
</dbReference>
<dbReference type="InterPro" id="IPR027417">
    <property type="entry name" value="P-loop_NTPase"/>
</dbReference>
<protein>
    <submittedName>
        <fullName evidence="3">AAA family ATPase</fullName>
    </submittedName>
</protein>
<dbReference type="PANTHER" id="PTHR34301:SF8">
    <property type="entry name" value="ATPASE DOMAIN-CONTAINING PROTEIN"/>
    <property type="match status" value="1"/>
</dbReference>
<evidence type="ECO:0000313" key="4">
    <source>
        <dbReference type="Proteomes" id="UP000516304"/>
    </source>
</evidence>
<dbReference type="InterPro" id="IPR036388">
    <property type="entry name" value="WH-like_DNA-bd_sf"/>
</dbReference>
<sequence length="357" mass="40581">MLFDPRPKERREEMFDREKELEAILRGMGEYPITLIIGIRRVGKSSLLKAALNEYWGIGLYLDARRLYAAGSGNISASVITDELSRVLLGRGRFGFLRGMNIEKVNLGGIQIKPRDMGFMDILEVINRIGEKTGHKAILAFDEAQYLRFYGSRGGKDLLAAIAHAYDSMPNLGFVFTGSEVGLLHDFLGLDDYSSPLYGRIYEEVEVRPFPRELSEEFLRAGFSEVGLNVPQDDIKRAVEELDGIPGWLVEFGFNYWKKGDPKKALETTMAKARSMIREELLELERRSPRYTLILRAVSMGLSRWSGIRDYVETKSGPITNARMATLLRNLEKMGWIKKENGGYRIIDPVVEKVLRE</sequence>
<dbReference type="AlphaFoldDB" id="A0A7G2D7Q0"/>
<dbReference type="Gene3D" id="1.10.8.60">
    <property type="match status" value="1"/>
</dbReference>
<evidence type="ECO:0000259" key="2">
    <source>
        <dbReference type="Pfam" id="PF21100"/>
    </source>
</evidence>
<dbReference type="PANTHER" id="PTHR34301">
    <property type="entry name" value="DNA-BINDING PROTEIN-RELATED"/>
    <property type="match status" value="1"/>
</dbReference>
<organism evidence="3 4">
    <name type="scientific">Thermococcus camini</name>
    <dbReference type="NCBI Taxonomy" id="2016373"/>
    <lineage>
        <taxon>Archaea</taxon>
        <taxon>Methanobacteriati</taxon>
        <taxon>Methanobacteriota</taxon>
        <taxon>Thermococci</taxon>
        <taxon>Thermococcales</taxon>
        <taxon>Thermococcaceae</taxon>
        <taxon>Thermococcus</taxon>
    </lineage>
</organism>
<dbReference type="SUPFAM" id="SSF52540">
    <property type="entry name" value="P-loop containing nucleoside triphosphate hydrolases"/>
    <property type="match status" value="1"/>
</dbReference>
<name>A0A7G2D7Q0_9EURY</name>
<feature type="domain" description="MCM C-terminal" evidence="2">
    <location>
        <begin position="286"/>
        <end position="346"/>
    </location>
</feature>
<evidence type="ECO:0000259" key="1">
    <source>
        <dbReference type="Pfam" id="PF01637"/>
    </source>
</evidence>
<dbReference type="EMBL" id="LR881183">
    <property type="protein sequence ID" value="CAD5244034.1"/>
    <property type="molecule type" value="Genomic_DNA"/>
</dbReference>
<dbReference type="InterPro" id="IPR036390">
    <property type="entry name" value="WH_DNA-bd_sf"/>
</dbReference>
<dbReference type="RefSeq" id="WP_188201886.1">
    <property type="nucleotide sequence ID" value="NZ_LR881183.1"/>
</dbReference>
<dbReference type="KEGG" id="tcq:TIRI35C_0880"/>
<accession>A0A7G2D7Q0</accession>